<evidence type="ECO:0000256" key="1">
    <source>
        <dbReference type="SAM" id="MobiDB-lite"/>
    </source>
</evidence>
<sequence>MPRPLSPSSSSTLPGPSTKVVKVMPSSCSTTPTVLSRNPSKPMLRALEAMWWRSYSSNEMEASPDTTASHHVIIFSYNFFRYSPTSRQFLNSDIHFTNSHSPNSYADVTE</sequence>
<protein>
    <submittedName>
        <fullName evidence="2">Uncharacterized protein</fullName>
    </submittedName>
</protein>
<accession>A0ABD1MYE8</accession>
<name>A0ABD1MYE8_9FABA</name>
<reference evidence="2 3" key="1">
    <citation type="submission" date="2024-08" db="EMBL/GenBank/DDBJ databases">
        <title>Insights into the chromosomal genome structure of Flemingia macrophylla.</title>
        <authorList>
            <person name="Ding Y."/>
            <person name="Zhao Y."/>
            <person name="Bi W."/>
            <person name="Wu M."/>
            <person name="Zhao G."/>
            <person name="Gong Y."/>
            <person name="Li W."/>
            <person name="Zhang P."/>
        </authorList>
    </citation>
    <scope>NUCLEOTIDE SEQUENCE [LARGE SCALE GENOMIC DNA]</scope>
    <source>
        <strain evidence="2">DYQJB</strain>
        <tissue evidence="2">Leaf</tissue>
    </source>
</reference>
<feature type="compositionally biased region" description="Polar residues" evidence="1">
    <location>
        <begin position="26"/>
        <end position="37"/>
    </location>
</feature>
<evidence type="ECO:0000313" key="3">
    <source>
        <dbReference type="Proteomes" id="UP001603857"/>
    </source>
</evidence>
<organism evidence="2 3">
    <name type="scientific">Flemingia macrophylla</name>
    <dbReference type="NCBI Taxonomy" id="520843"/>
    <lineage>
        <taxon>Eukaryota</taxon>
        <taxon>Viridiplantae</taxon>
        <taxon>Streptophyta</taxon>
        <taxon>Embryophyta</taxon>
        <taxon>Tracheophyta</taxon>
        <taxon>Spermatophyta</taxon>
        <taxon>Magnoliopsida</taxon>
        <taxon>eudicotyledons</taxon>
        <taxon>Gunneridae</taxon>
        <taxon>Pentapetalae</taxon>
        <taxon>rosids</taxon>
        <taxon>fabids</taxon>
        <taxon>Fabales</taxon>
        <taxon>Fabaceae</taxon>
        <taxon>Papilionoideae</taxon>
        <taxon>50 kb inversion clade</taxon>
        <taxon>NPAAA clade</taxon>
        <taxon>indigoferoid/millettioid clade</taxon>
        <taxon>Phaseoleae</taxon>
        <taxon>Flemingia</taxon>
    </lineage>
</organism>
<gene>
    <name evidence="2" type="ORF">Fmac_007965</name>
</gene>
<dbReference type="EMBL" id="JBGMDY010000003">
    <property type="protein sequence ID" value="KAL2340025.1"/>
    <property type="molecule type" value="Genomic_DNA"/>
</dbReference>
<evidence type="ECO:0000313" key="2">
    <source>
        <dbReference type="EMBL" id="KAL2340025.1"/>
    </source>
</evidence>
<feature type="region of interest" description="Disordered" evidence="1">
    <location>
        <begin position="1"/>
        <end position="37"/>
    </location>
</feature>
<comment type="caution">
    <text evidence="2">The sequence shown here is derived from an EMBL/GenBank/DDBJ whole genome shotgun (WGS) entry which is preliminary data.</text>
</comment>
<keyword evidence="3" id="KW-1185">Reference proteome</keyword>
<proteinExistence type="predicted"/>
<dbReference type="AlphaFoldDB" id="A0ABD1MYE8"/>
<feature type="compositionally biased region" description="Low complexity" evidence="1">
    <location>
        <begin position="1"/>
        <end position="18"/>
    </location>
</feature>
<dbReference type="Proteomes" id="UP001603857">
    <property type="component" value="Unassembled WGS sequence"/>
</dbReference>